<dbReference type="Gene3D" id="3.40.390.10">
    <property type="entry name" value="Collagenase (Catalytic Domain)"/>
    <property type="match status" value="1"/>
</dbReference>
<dbReference type="Proteomes" id="UP000013827">
    <property type="component" value="Unassembled WGS sequence"/>
</dbReference>
<accession>A0A0D3ILC2</accession>
<dbReference type="AlphaFoldDB" id="A0A0D3ILC2"/>
<dbReference type="GO" id="GO:0008237">
    <property type="term" value="F:metallopeptidase activity"/>
    <property type="evidence" value="ECO:0007669"/>
    <property type="project" value="InterPro"/>
</dbReference>
<dbReference type="KEGG" id="ehx:EMIHUDRAFT_104345"/>
<reference evidence="1" key="2">
    <citation type="submission" date="2024-10" db="UniProtKB">
        <authorList>
            <consortium name="EnsemblProtists"/>
        </authorList>
    </citation>
    <scope>IDENTIFICATION</scope>
</reference>
<keyword evidence="2" id="KW-1185">Reference proteome</keyword>
<dbReference type="InterPro" id="IPR024079">
    <property type="entry name" value="MetalloPept_cat_dom_sf"/>
</dbReference>
<dbReference type="EnsemblProtists" id="EOD12057">
    <property type="protein sequence ID" value="EOD12057"/>
    <property type="gene ID" value="EMIHUDRAFT_104345"/>
</dbReference>
<dbReference type="HOGENOM" id="CLU_668066_0_0_1"/>
<dbReference type="RefSeq" id="XP_005764486.1">
    <property type="nucleotide sequence ID" value="XM_005764429.1"/>
</dbReference>
<evidence type="ECO:0000313" key="1">
    <source>
        <dbReference type="EnsemblProtists" id="EOD12057"/>
    </source>
</evidence>
<protein>
    <submittedName>
        <fullName evidence="1">Uncharacterized protein</fullName>
    </submittedName>
</protein>
<organism evidence="1 2">
    <name type="scientific">Emiliania huxleyi (strain CCMP1516)</name>
    <dbReference type="NCBI Taxonomy" id="280463"/>
    <lineage>
        <taxon>Eukaryota</taxon>
        <taxon>Haptista</taxon>
        <taxon>Haptophyta</taxon>
        <taxon>Prymnesiophyceae</taxon>
        <taxon>Isochrysidales</taxon>
        <taxon>Noelaerhabdaceae</taxon>
        <taxon>Emiliania</taxon>
    </lineage>
</organism>
<dbReference type="GeneID" id="17258354"/>
<evidence type="ECO:0000313" key="2">
    <source>
        <dbReference type="Proteomes" id="UP000013827"/>
    </source>
</evidence>
<reference evidence="2" key="1">
    <citation type="journal article" date="2013" name="Nature">
        <title>Pan genome of the phytoplankton Emiliania underpins its global distribution.</title>
        <authorList>
            <person name="Read B.A."/>
            <person name="Kegel J."/>
            <person name="Klute M.J."/>
            <person name="Kuo A."/>
            <person name="Lefebvre S.C."/>
            <person name="Maumus F."/>
            <person name="Mayer C."/>
            <person name="Miller J."/>
            <person name="Monier A."/>
            <person name="Salamov A."/>
            <person name="Young J."/>
            <person name="Aguilar M."/>
            <person name="Claverie J.M."/>
            <person name="Frickenhaus S."/>
            <person name="Gonzalez K."/>
            <person name="Herman E.K."/>
            <person name="Lin Y.C."/>
            <person name="Napier J."/>
            <person name="Ogata H."/>
            <person name="Sarno A.F."/>
            <person name="Shmutz J."/>
            <person name="Schroeder D."/>
            <person name="de Vargas C."/>
            <person name="Verret F."/>
            <person name="von Dassow P."/>
            <person name="Valentin K."/>
            <person name="Van de Peer Y."/>
            <person name="Wheeler G."/>
            <person name="Dacks J.B."/>
            <person name="Delwiche C.F."/>
            <person name="Dyhrman S.T."/>
            <person name="Glockner G."/>
            <person name="John U."/>
            <person name="Richards T."/>
            <person name="Worden A.Z."/>
            <person name="Zhang X."/>
            <person name="Grigoriev I.V."/>
            <person name="Allen A.E."/>
            <person name="Bidle K."/>
            <person name="Borodovsky M."/>
            <person name="Bowler C."/>
            <person name="Brownlee C."/>
            <person name="Cock J.M."/>
            <person name="Elias M."/>
            <person name="Gladyshev V.N."/>
            <person name="Groth M."/>
            <person name="Guda C."/>
            <person name="Hadaegh A."/>
            <person name="Iglesias-Rodriguez M.D."/>
            <person name="Jenkins J."/>
            <person name="Jones B.M."/>
            <person name="Lawson T."/>
            <person name="Leese F."/>
            <person name="Lindquist E."/>
            <person name="Lobanov A."/>
            <person name="Lomsadze A."/>
            <person name="Malik S.B."/>
            <person name="Marsh M.E."/>
            <person name="Mackinder L."/>
            <person name="Mock T."/>
            <person name="Mueller-Roeber B."/>
            <person name="Pagarete A."/>
            <person name="Parker M."/>
            <person name="Probert I."/>
            <person name="Quesneville H."/>
            <person name="Raines C."/>
            <person name="Rensing S.A."/>
            <person name="Riano-Pachon D.M."/>
            <person name="Richier S."/>
            <person name="Rokitta S."/>
            <person name="Shiraiwa Y."/>
            <person name="Soanes D.M."/>
            <person name="van der Giezen M."/>
            <person name="Wahlund T.M."/>
            <person name="Williams B."/>
            <person name="Wilson W."/>
            <person name="Wolfe G."/>
            <person name="Wurch L.L."/>
        </authorList>
    </citation>
    <scope>NUCLEOTIDE SEQUENCE</scope>
</reference>
<dbReference type="eggNOG" id="ENOG502RZCN">
    <property type="taxonomic scope" value="Eukaryota"/>
</dbReference>
<sequence>MEEPAWNCKAGALSGGNDLAARECTLDEAKAVAILTEGCVGFTIECNATFTGKKFVYFKSSAGGNDDPAWQTWLIEGGPTRLCNHRRGAIGAGNTIFARECGFEAAKALAVRTDGCLGFTFEGKEAEFEGERCVFFKSATLGNDDPAWQTFVVERPQWLGKYIELLPATKEAVRPEDTLPPVTDYLDHRLTLDMIALAVVPPDATAVLPLPIGAYPCVTDEAIRIAAHVASQMLLLTPLPLRERLCKGEACIGVIGVEQRTSDIPAHRFLRRRDTFDGRSFDAGCRGVGGQPGCACTSVGEENLLMLAEDGFGEESILVHEFAHGIMNLGLTEEQHDEVDKLYEAATDDKRRGELGYLGEASSTYMLQNPDEFWAEASQAWFGANARRDVNCGLRTRVEVRALPTRGALRLR</sequence>
<proteinExistence type="predicted"/>
<name>A0A0D3ILC2_EMIH1</name>
<dbReference type="PaxDb" id="2903-EOD12057"/>